<evidence type="ECO:0000313" key="2">
    <source>
        <dbReference type="Proteomes" id="UP000235388"/>
    </source>
</evidence>
<dbReference type="EMBL" id="PGCJ01000983">
    <property type="protein sequence ID" value="PLW12406.1"/>
    <property type="molecule type" value="Genomic_DNA"/>
</dbReference>
<reference evidence="1 2" key="1">
    <citation type="submission" date="2017-11" db="EMBL/GenBank/DDBJ databases">
        <title>De novo assembly and phasing of dikaryotic genomes from two isolates of Puccinia coronata f. sp. avenae, the causal agent of oat crown rust.</title>
        <authorList>
            <person name="Miller M.E."/>
            <person name="Zhang Y."/>
            <person name="Omidvar V."/>
            <person name="Sperschneider J."/>
            <person name="Schwessinger B."/>
            <person name="Raley C."/>
            <person name="Palmer J.M."/>
            <person name="Garnica D."/>
            <person name="Upadhyaya N."/>
            <person name="Rathjen J."/>
            <person name="Taylor J.M."/>
            <person name="Park R.F."/>
            <person name="Dodds P.N."/>
            <person name="Hirsch C.D."/>
            <person name="Kianian S.F."/>
            <person name="Figueroa M."/>
        </authorList>
    </citation>
    <scope>NUCLEOTIDE SEQUENCE [LARGE SCALE GENOMIC DNA]</scope>
    <source>
        <strain evidence="1">12NC29</strain>
    </source>
</reference>
<dbReference type="Proteomes" id="UP000235388">
    <property type="component" value="Unassembled WGS sequence"/>
</dbReference>
<protein>
    <submittedName>
        <fullName evidence="1">Uncharacterized protein</fullName>
    </submittedName>
</protein>
<evidence type="ECO:0000313" key="1">
    <source>
        <dbReference type="EMBL" id="PLW12406.1"/>
    </source>
</evidence>
<gene>
    <name evidence="1" type="ORF">PCANC_23384</name>
</gene>
<name>A0A2N5SGP3_9BASI</name>
<comment type="caution">
    <text evidence="1">The sequence shown here is derived from an EMBL/GenBank/DDBJ whole genome shotgun (WGS) entry which is preliminary data.</text>
</comment>
<accession>A0A2N5SGP3</accession>
<keyword evidence="2" id="KW-1185">Reference proteome</keyword>
<sequence>MAISTISNQLVSETGHPSTSTSLPAPSFSLWLGSISLHLALPNHPTNLLVSAATAQLVARRLHTTPCRHLPLTLPVASTATLPSAGSHLAAAPKLRRLPPVAASAACQLPPPTAATQITPPLPPDLAGLLLPPTSPLPVPCCPLPPALADQHHWTPLPTITGHHCPPAPSAEIQAAPPSAT</sequence>
<organism evidence="1 2">
    <name type="scientific">Puccinia coronata f. sp. avenae</name>
    <dbReference type="NCBI Taxonomy" id="200324"/>
    <lineage>
        <taxon>Eukaryota</taxon>
        <taxon>Fungi</taxon>
        <taxon>Dikarya</taxon>
        <taxon>Basidiomycota</taxon>
        <taxon>Pucciniomycotina</taxon>
        <taxon>Pucciniomycetes</taxon>
        <taxon>Pucciniales</taxon>
        <taxon>Pucciniaceae</taxon>
        <taxon>Puccinia</taxon>
    </lineage>
</organism>
<dbReference type="AlphaFoldDB" id="A0A2N5SGP3"/>
<proteinExistence type="predicted"/>